<dbReference type="AlphaFoldDB" id="A0A261F8A8"/>
<dbReference type="Proteomes" id="UP000228976">
    <property type="component" value="Unassembled WGS sequence"/>
</dbReference>
<dbReference type="EMBL" id="MWWU01000003">
    <property type="protein sequence ID" value="OZG55295.1"/>
    <property type="molecule type" value="Genomic_DNA"/>
</dbReference>
<dbReference type="InterPro" id="IPR050490">
    <property type="entry name" value="Bact_solute-bd_prot1"/>
</dbReference>
<comment type="caution">
    <text evidence="3">The sequence shown here is derived from an EMBL/GenBank/DDBJ whole genome shotgun (WGS) entry which is preliminary data.</text>
</comment>
<reference evidence="3 4" key="1">
    <citation type="journal article" date="2017" name="BMC Genomics">
        <title>Comparative genomic and phylogenomic analyses of the Bifidobacteriaceae family.</title>
        <authorList>
            <person name="Lugli G.A."/>
            <person name="Milani C."/>
            <person name="Turroni F."/>
            <person name="Duranti S."/>
            <person name="Mancabelli L."/>
            <person name="Mangifesta M."/>
            <person name="Ferrario C."/>
            <person name="Modesto M."/>
            <person name="Mattarelli P."/>
            <person name="Jiri K."/>
            <person name="van Sinderen D."/>
            <person name="Ventura M."/>
        </authorList>
    </citation>
    <scope>NUCLEOTIDE SEQUENCE [LARGE SCALE GENOMIC DNA]</scope>
    <source>
        <strain evidence="3 4">LMG 21773</strain>
    </source>
</reference>
<dbReference type="Gene3D" id="3.40.190.10">
    <property type="entry name" value="Periplasmic binding protein-like II"/>
    <property type="match status" value="2"/>
</dbReference>
<feature type="chain" id="PRO_5012130513" evidence="2">
    <location>
        <begin position="28"/>
        <end position="578"/>
    </location>
</feature>
<dbReference type="RefSeq" id="WP_148139980.1">
    <property type="nucleotide sequence ID" value="NZ_JACBYZ010000001.1"/>
</dbReference>
<name>A0A261F8A8_9BIFI</name>
<dbReference type="PANTHER" id="PTHR43649">
    <property type="entry name" value="ARABINOSE-BINDING PROTEIN-RELATED"/>
    <property type="match status" value="1"/>
</dbReference>
<dbReference type="PROSITE" id="PS51257">
    <property type="entry name" value="PROKAR_LIPOPROTEIN"/>
    <property type="match status" value="1"/>
</dbReference>
<keyword evidence="1 2" id="KW-0732">Signal</keyword>
<evidence type="ECO:0000256" key="2">
    <source>
        <dbReference type="SAM" id="SignalP"/>
    </source>
</evidence>
<organism evidence="3 4">
    <name type="scientific">Aeriscardovia aeriphila</name>
    <dbReference type="NCBI Taxonomy" id="218139"/>
    <lineage>
        <taxon>Bacteria</taxon>
        <taxon>Bacillati</taxon>
        <taxon>Actinomycetota</taxon>
        <taxon>Actinomycetes</taxon>
        <taxon>Bifidobacteriales</taxon>
        <taxon>Bifidobacteriaceae</taxon>
        <taxon>Aeriscardovia</taxon>
    </lineage>
</organism>
<evidence type="ECO:0000313" key="3">
    <source>
        <dbReference type="EMBL" id="OZG55295.1"/>
    </source>
</evidence>
<dbReference type="SUPFAM" id="SSF53850">
    <property type="entry name" value="Periplasmic binding protein-like II"/>
    <property type="match status" value="1"/>
</dbReference>
<accession>A0A261F8A8</accession>
<feature type="signal peptide" evidence="2">
    <location>
        <begin position="1"/>
        <end position="27"/>
    </location>
</feature>
<dbReference type="PANTHER" id="PTHR43649:SF33">
    <property type="entry name" value="POLYGALACTURONAN_RHAMNOGALACTURONAN-BINDING PROTEIN YTCQ"/>
    <property type="match status" value="1"/>
</dbReference>
<proteinExistence type="predicted"/>
<dbReference type="OrthoDB" id="3235892at2"/>
<gene>
    <name evidence="3" type="ORF">AEAE_1092</name>
</gene>
<protein>
    <submittedName>
        <fullName evidence="3">ABC transporter substrate-binding protein</fullName>
    </submittedName>
</protein>
<evidence type="ECO:0000256" key="1">
    <source>
        <dbReference type="ARBA" id="ARBA00022729"/>
    </source>
</evidence>
<evidence type="ECO:0000313" key="4">
    <source>
        <dbReference type="Proteomes" id="UP000228976"/>
    </source>
</evidence>
<keyword evidence="4" id="KW-1185">Reference proteome</keyword>
<sequence>MKHIRTSAAIGAVLALSLGLTGCGSSAQETVTTKDNGELITIDFFDSLANKAGTQKGWFAKVVKDKFNIKLNIISPIVAGGGDTLFDTRAAAGNLGDVIVTSSQKMTKLIKAKLVSDMTPYLKDAPHLTKFEDAAKAVNDVIGQKSGIWAYPQSVADGDPTQSSAAVDPDNAPYIRWDYYREIGYPEIKNLDDYIDVLKKMQDKARQDTGQNDIYAITLFKDWDDTLLRQASDFAQMFGYARHHNVFFKPEGGKAETPIDKNGIYQKMLNFLFKANQAGIIDPESPSQNWDKFTQKITDGKALSSFNSYVNWTQNTPANAEKGIGMFLAPLQNMSPFSTGFRPTGDPGAVIALGSKAKHKQRLVKFIDWLYSSEYTYITTSNTAGPTDLAWKKNDKGEPYLTDFGEKAVFSATGLNMPASWGGGSFVDGGSAINFPAINSNSIDPDTKESYNPRVWKTQLAKPMDKVTADWSEHMDGAKTTMQYLTKTNRSTVAPGSSFSPVEAPSALQVLMGQIDSKIISHSWKAVMAKNQAEYDKEIDAMISEAQGLGYDKVEKFDQEQAANWQKAMKQVADKYAK</sequence>